<organism evidence="7 8">
    <name type="scientific">Chitinophaga dinghuensis</name>
    <dbReference type="NCBI Taxonomy" id="1539050"/>
    <lineage>
        <taxon>Bacteria</taxon>
        <taxon>Pseudomonadati</taxon>
        <taxon>Bacteroidota</taxon>
        <taxon>Chitinophagia</taxon>
        <taxon>Chitinophagales</taxon>
        <taxon>Chitinophagaceae</taxon>
        <taxon>Chitinophaga</taxon>
    </lineage>
</organism>
<dbReference type="GO" id="GO:0009636">
    <property type="term" value="P:response to toxic substance"/>
    <property type="evidence" value="ECO:0007669"/>
    <property type="project" value="TreeGrafter"/>
</dbReference>
<comment type="similarity">
    <text evidence="4">Belongs to the peptidase C1 family.</text>
</comment>
<evidence type="ECO:0000256" key="4">
    <source>
        <dbReference type="PIRNR" id="PIRNR005700"/>
    </source>
</evidence>
<evidence type="ECO:0000256" key="2">
    <source>
        <dbReference type="ARBA" id="ARBA00022801"/>
    </source>
</evidence>
<keyword evidence="8" id="KW-1185">Reference proteome</keyword>
<dbReference type="GO" id="GO:0043418">
    <property type="term" value="P:homocysteine catabolic process"/>
    <property type="evidence" value="ECO:0007669"/>
    <property type="project" value="TreeGrafter"/>
</dbReference>
<proteinExistence type="inferred from homology"/>
<keyword evidence="2 4" id="KW-0378">Hydrolase</keyword>
<sequence>MKSLLLFVTLSLAVYAQAQDSSLLKERLNPATSVKNQQASGTCWSFGTTSMVESEGLRKGQSEPDISVMFSVRNIYIDKAKNYILRQGAARFDEGGLGHDVIHAMGTYGIVPASAYSGKAEGVKYYAHGKMVNEMKTYLDSLLKSRYPLPDKWLDTIVVILDKYMGAPPATFQYNGKTYTPQSYAKEVIKFNEDDYVGFTSFTHHPFNTRFILEVPDNFSNGAYYNVPLEELMNIIRTSVSKGYTVAWDADVSNPGWNPGRGYALAPEVDSLMYAKNFTPDITEKKVTQESRQRLFEELITQDDHMMHITGMGQRPNGKTYFTVKNSWGSAGPFHGYLNVSEAYLATNTISIVVPKAALDKALRALVTKGEK</sequence>
<evidence type="ECO:0000256" key="5">
    <source>
        <dbReference type="PIRSR" id="PIRSR005700-1"/>
    </source>
</evidence>
<keyword evidence="4" id="KW-0031">Aminopeptidase</keyword>
<dbReference type="GO" id="GO:0006508">
    <property type="term" value="P:proteolysis"/>
    <property type="evidence" value="ECO:0007669"/>
    <property type="project" value="UniProtKB-KW"/>
</dbReference>
<reference evidence="7 8" key="1">
    <citation type="submission" date="2018-06" db="EMBL/GenBank/DDBJ databases">
        <title>Genomic Encyclopedia of Archaeal and Bacterial Type Strains, Phase II (KMG-II): from individual species to whole genera.</title>
        <authorList>
            <person name="Goeker M."/>
        </authorList>
    </citation>
    <scope>NUCLEOTIDE SEQUENCE [LARGE SCALE GENOMIC DNA]</scope>
    <source>
        <strain evidence="7 8">DSM 29821</strain>
    </source>
</reference>
<dbReference type="InterPro" id="IPR038765">
    <property type="entry name" value="Papain-like_cys_pep_sf"/>
</dbReference>
<name>A0A327WD87_9BACT</name>
<dbReference type="Pfam" id="PF03051">
    <property type="entry name" value="Peptidase_C1_2"/>
    <property type="match status" value="1"/>
</dbReference>
<evidence type="ECO:0000256" key="3">
    <source>
        <dbReference type="ARBA" id="ARBA00022807"/>
    </source>
</evidence>
<keyword evidence="1 4" id="KW-0645">Protease</keyword>
<evidence type="ECO:0000256" key="6">
    <source>
        <dbReference type="SAM" id="SignalP"/>
    </source>
</evidence>
<dbReference type="Proteomes" id="UP000249819">
    <property type="component" value="Unassembled WGS sequence"/>
</dbReference>
<evidence type="ECO:0000256" key="1">
    <source>
        <dbReference type="ARBA" id="ARBA00022670"/>
    </source>
</evidence>
<dbReference type="PANTHER" id="PTHR10363">
    <property type="entry name" value="BLEOMYCIN HYDROLASE"/>
    <property type="match status" value="1"/>
</dbReference>
<feature type="active site" evidence="5">
    <location>
        <position position="326"/>
    </location>
</feature>
<dbReference type="Gene3D" id="3.90.70.10">
    <property type="entry name" value="Cysteine proteinases"/>
    <property type="match status" value="1"/>
</dbReference>
<dbReference type="PIRSF" id="PIRSF005700">
    <property type="entry name" value="PepC"/>
    <property type="match status" value="1"/>
</dbReference>
<dbReference type="GO" id="GO:0005737">
    <property type="term" value="C:cytoplasm"/>
    <property type="evidence" value="ECO:0007669"/>
    <property type="project" value="TreeGrafter"/>
</dbReference>
<dbReference type="PROSITE" id="PS00139">
    <property type="entry name" value="THIOL_PROTEASE_CYS"/>
    <property type="match status" value="1"/>
</dbReference>
<accession>A0A327WD87</accession>
<feature type="active site" evidence="5">
    <location>
        <position position="43"/>
    </location>
</feature>
<evidence type="ECO:0000313" key="7">
    <source>
        <dbReference type="EMBL" id="RAJ88209.1"/>
    </source>
</evidence>
<keyword evidence="6" id="KW-0732">Signal</keyword>
<dbReference type="RefSeq" id="WP_111590852.1">
    <property type="nucleotide sequence ID" value="NZ_QLMA01000001.1"/>
</dbReference>
<comment type="caution">
    <text evidence="7">The sequence shown here is derived from an EMBL/GenBank/DDBJ whole genome shotgun (WGS) entry which is preliminary data.</text>
</comment>
<feature type="active site" evidence="5">
    <location>
        <position position="305"/>
    </location>
</feature>
<dbReference type="OrthoDB" id="9814054at2"/>
<evidence type="ECO:0000313" key="8">
    <source>
        <dbReference type="Proteomes" id="UP000249819"/>
    </source>
</evidence>
<keyword evidence="3 4" id="KW-0788">Thiol protease</keyword>
<dbReference type="AlphaFoldDB" id="A0A327WD87"/>
<dbReference type="InterPro" id="IPR000169">
    <property type="entry name" value="Pept_cys_AS"/>
</dbReference>
<dbReference type="InterPro" id="IPR004134">
    <property type="entry name" value="Peptidase_C1B"/>
</dbReference>
<feature type="chain" id="PRO_5016446253" description="Aminopeptidase" evidence="6">
    <location>
        <begin position="19"/>
        <end position="372"/>
    </location>
</feature>
<dbReference type="GO" id="GO:0070005">
    <property type="term" value="F:cysteine-type aminopeptidase activity"/>
    <property type="evidence" value="ECO:0007669"/>
    <property type="project" value="InterPro"/>
</dbReference>
<dbReference type="PANTHER" id="PTHR10363:SF2">
    <property type="entry name" value="BLEOMYCIN HYDROLASE"/>
    <property type="match status" value="1"/>
</dbReference>
<dbReference type="SUPFAM" id="SSF54001">
    <property type="entry name" value="Cysteine proteinases"/>
    <property type="match status" value="1"/>
</dbReference>
<feature type="signal peptide" evidence="6">
    <location>
        <begin position="1"/>
        <end position="18"/>
    </location>
</feature>
<protein>
    <recommendedName>
        <fullName evidence="4">Aminopeptidase</fullName>
    </recommendedName>
</protein>
<gene>
    <name evidence="7" type="ORF">CLV59_101976</name>
</gene>
<dbReference type="EMBL" id="QLMA01000001">
    <property type="protein sequence ID" value="RAJ88209.1"/>
    <property type="molecule type" value="Genomic_DNA"/>
</dbReference>